<dbReference type="PROSITE" id="PS01124">
    <property type="entry name" value="HTH_ARAC_FAMILY_2"/>
    <property type="match status" value="1"/>
</dbReference>
<dbReference type="GO" id="GO:0003700">
    <property type="term" value="F:DNA-binding transcription factor activity"/>
    <property type="evidence" value="ECO:0007669"/>
    <property type="project" value="InterPro"/>
</dbReference>
<dbReference type="EMBL" id="CP014224">
    <property type="protein sequence ID" value="ANW94869.1"/>
    <property type="molecule type" value="Genomic_DNA"/>
</dbReference>
<feature type="transmembrane region" description="Helical" evidence="4">
    <location>
        <begin position="212"/>
        <end position="231"/>
    </location>
</feature>
<dbReference type="GO" id="GO:0043565">
    <property type="term" value="F:sequence-specific DNA binding"/>
    <property type="evidence" value="ECO:0007669"/>
    <property type="project" value="InterPro"/>
</dbReference>
<keyword evidence="2" id="KW-0238">DNA-binding</keyword>
<dbReference type="Gene3D" id="1.10.10.60">
    <property type="entry name" value="Homeodomain-like"/>
    <property type="match status" value="1"/>
</dbReference>
<dbReference type="PANTHER" id="PTHR43280">
    <property type="entry name" value="ARAC-FAMILY TRANSCRIPTIONAL REGULATOR"/>
    <property type="match status" value="1"/>
</dbReference>
<dbReference type="SMART" id="SM00342">
    <property type="entry name" value="HTH_ARAC"/>
    <property type="match status" value="1"/>
</dbReference>
<dbReference type="RefSeq" id="WP_068823974.1">
    <property type="nucleotide sequence ID" value="NZ_CP014224.1"/>
</dbReference>
<proteinExistence type="predicted"/>
<keyword evidence="3" id="KW-0804">Transcription</keyword>
<dbReference type="Proteomes" id="UP000092967">
    <property type="component" value="Chromosome"/>
</dbReference>
<evidence type="ECO:0000256" key="3">
    <source>
        <dbReference type="ARBA" id="ARBA00023163"/>
    </source>
</evidence>
<feature type="transmembrane region" description="Helical" evidence="4">
    <location>
        <begin position="183"/>
        <end position="206"/>
    </location>
</feature>
<dbReference type="PANTHER" id="PTHR43280:SF29">
    <property type="entry name" value="ARAC-FAMILY TRANSCRIPTIONAL REGULATOR"/>
    <property type="match status" value="1"/>
</dbReference>
<evidence type="ECO:0000256" key="4">
    <source>
        <dbReference type="SAM" id="Phobius"/>
    </source>
</evidence>
<keyword evidence="4" id="KW-1133">Transmembrane helix</keyword>
<sequence>MNDLTELKLLVIFSLLAAANLMVLFLILFFKKNNTLVNKVLGLLVFIPSVVLIINPLLYLEYFSEYLVFIFLGSSTTFLFGPLLLFYIYLVQGNNYQFKRKHLIHFFPVFIVTIYGIYINLQSKEFIHENYLRIVSGEDLVTNIIYLAQIIHFAIYITWSIRKVNRMKTKKYISIADKTNYKWLRFFVTRLLYLNILILIVYVVQMSFFPNYIMYSDLLATPLVSSCFYPIMVYKSFTNKVTYDTDVFDKKELSSVENNKEQKENVEDLQTTLTLILEHLNQNKLYLKSDYTIFELSKDLQLSQRLVSDTINQVMGKNFSDLMNDFRIEESKIILLEKSKDLTIDAIAELSGFKSRATFYRVFKDKTNLTPAQYVKTFNSVS</sequence>
<feature type="domain" description="HTH araC/xylS-type" evidence="5">
    <location>
        <begin position="270"/>
        <end position="377"/>
    </location>
</feature>
<dbReference type="STRING" id="1790137.AXE80_00535"/>
<dbReference type="KEGG" id="wfu:AXE80_00535"/>
<keyword evidence="4" id="KW-0812">Transmembrane</keyword>
<dbReference type="PROSITE" id="PS00041">
    <property type="entry name" value="HTH_ARAC_FAMILY_1"/>
    <property type="match status" value="1"/>
</dbReference>
<name>A0A1B1Y296_9FLAO</name>
<evidence type="ECO:0000259" key="5">
    <source>
        <dbReference type="PROSITE" id="PS01124"/>
    </source>
</evidence>
<organism evidence="6 7">
    <name type="scientific">Wenyingzhuangia fucanilytica</name>
    <dbReference type="NCBI Taxonomy" id="1790137"/>
    <lineage>
        <taxon>Bacteria</taxon>
        <taxon>Pseudomonadati</taxon>
        <taxon>Bacteroidota</taxon>
        <taxon>Flavobacteriia</taxon>
        <taxon>Flavobacteriales</taxon>
        <taxon>Flavobacteriaceae</taxon>
        <taxon>Wenyingzhuangia</taxon>
    </lineage>
</organism>
<evidence type="ECO:0000313" key="7">
    <source>
        <dbReference type="Proteomes" id="UP000092967"/>
    </source>
</evidence>
<feature type="transmembrane region" description="Helical" evidence="4">
    <location>
        <begin position="41"/>
        <end position="60"/>
    </location>
</feature>
<dbReference type="InterPro" id="IPR009057">
    <property type="entry name" value="Homeodomain-like_sf"/>
</dbReference>
<accession>A0A1B1Y296</accession>
<feature type="transmembrane region" description="Helical" evidence="4">
    <location>
        <begin position="12"/>
        <end position="29"/>
    </location>
</feature>
<evidence type="ECO:0000256" key="1">
    <source>
        <dbReference type="ARBA" id="ARBA00023015"/>
    </source>
</evidence>
<protein>
    <recommendedName>
        <fullName evidence="5">HTH araC/xylS-type domain-containing protein</fullName>
    </recommendedName>
</protein>
<dbReference type="InterPro" id="IPR018062">
    <property type="entry name" value="HTH_AraC-typ_CS"/>
</dbReference>
<evidence type="ECO:0000313" key="6">
    <source>
        <dbReference type="EMBL" id="ANW94869.1"/>
    </source>
</evidence>
<dbReference type="AlphaFoldDB" id="A0A1B1Y296"/>
<dbReference type="OrthoDB" id="6283866at2"/>
<dbReference type="InterPro" id="IPR018060">
    <property type="entry name" value="HTH_AraC"/>
</dbReference>
<evidence type="ECO:0000256" key="2">
    <source>
        <dbReference type="ARBA" id="ARBA00023125"/>
    </source>
</evidence>
<keyword evidence="7" id="KW-1185">Reference proteome</keyword>
<feature type="transmembrane region" description="Helical" evidence="4">
    <location>
        <begin position="66"/>
        <end position="91"/>
    </location>
</feature>
<keyword evidence="4" id="KW-0472">Membrane</keyword>
<dbReference type="SUPFAM" id="SSF46689">
    <property type="entry name" value="Homeodomain-like"/>
    <property type="match status" value="1"/>
</dbReference>
<keyword evidence="1" id="KW-0805">Transcription regulation</keyword>
<feature type="transmembrane region" description="Helical" evidence="4">
    <location>
        <begin position="103"/>
        <end position="121"/>
    </location>
</feature>
<reference evidence="6 7" key="1">
    <citation type="submission" date="2016-02" db="EMBL/GenBank/DDBJ databases">
        <authorList>
            <person name="Wen L."/>
            <person name="He K."/>
            <person name="Yang H."/>
        </authorList>
    </citation>
    <scope>NUCLEOTIDE SEQUENCE [LARGE SCALE GENOMIC DNA]</scope>
    <source>
        <strain evidence="6 7">CZ1127</strain>
    </source>
</reference>
<gene>
    <name evidence="6" type="ORF">AXE80_00535</name>
</gene>
<dbReference type="Pfam" id="PF12833">
    <property type="entry name" value="HTH_18"/>
    <property type="match status" value="1"/>
</dbReference>
<feature type="transmembrane region" description="Helical" evidence="4">
    <location>
        <begin position="141"/>
        <end position="162"/>
    </location>
</feature>